<proteinExistence type="predicted"/>
<dbReference type="Proteomes" id="UP000184188">
    <property type="component" value="Unassembled WGS sequence"/>
</dbReference>
<dbReference type="GeneID" id="34614227"/>
<feature type="region of interest" description="Disordered" evidence="1">
    <location>
        <begin position="434"/>
        <end position="471"/>
    </location>
</feature>
<feature type="compositionally biased region" description="Polar residues" evidence="1">
    <location>
        <begin position="436"/>
        <end position="453"/>
    </location>
</feature>
<dbReference type="AlphaFoldDB" id="A0A1L9S8A2"/>
<dbReference type="STRING" id="1073090.A0A1L9S8A2"/>
<protein>
    <recommendedName>
        <fullName evidence="4">Nucleoporin NUP37</fullName>
    </recommendedName>
</protein>
<dbReference type="Gene3D" id="2.130.10.10">
    <property type="entry name" value="YVTN repeat-like/Quinoprotein amine dehydrogenase"/>
    <property type="match status" value="1"/>
</dbReference>
<keyword evidence="3" id="KW-1185">Reference proteome</keyword>
<evidence type="ECO:0008006" key="4">
    <source>
        <dbReference type="Google" id="ProtNLM"/>
    </source>
</evidence>
<evidence type="ECO:0000313" key="3">
    <source>
        <dbReference type="Proteomes" id="UP000184188"/>
    </source>
</evidence>
<evidence type="ECO:0000313" key="2">
    <source>
        <dbReference type="EMBL" id="OJJ43387.1"/>
    </source>
</evidence>
<dbReference type="InterPro" id="IPR015943">
    <property type="entry name" value="WD40/YVTN_repeat-like_dom_sf"/>
</dbReference>
<organism evidence="2 3">
    <name type="scientific">Penicilliopsis zonata CBS 506.65</name>
    <dbReference type="NCBI Taxonomy" id="1073090"/>
    <lineage>
        <taxon>Eukaryota</taxon>
        <taxon>Fungi</taxon>
        <taxon>Dikarya</taxon>
        <taxon>Ascomycota</taxon>
        <taxon>Pezizomycotina</taxon>
        <taxon>Eurotiomycetes</taxon>
        <taxon>Eurotiomycetidae</taxon>
        <taxon>Eurotiales</taxon>
        <taxon>Aspergillaceae</taxon>
        <taxon>Penicilliopsis</taxon>
    </lineage>
</organism>
<gene>
    <name evidence="2" type="ORF">ASPZODRAFT_2114649</name>
</gene>
<dbReference type="OrthoDB" id="5323870at2759"/>
<feature type="compositionally biased region" description="Basic and acidic residues" evidence="1">
    <location>
        <begin position="65"/>
        <end position="76"/>
    </location>
</feature>
<name>A0A1L9S8A2_9EURO</name>
<evidence type="ECO:0000256" key="1">
    <source>
        <dbReference type="SAM" id="MobiDB-lite"/>
    </source>
</evidence>
<accession>A0A1L9S8A2</accession>
<sequence length="659" mass="71165">MASSMTARPLVRQRDDGLQLSYQLPHRVHVAKGYPLLAPNGSSIILYGYENGIRVTWRGGKPFGQRKESVSEENPKAKATAANDDVVMIIDSDEEDTSAAPPRPQQQTQRPTYEFLEEETEVDPTHPYEDIIRQIDIPLGSRVLDLAVPPVLPATARSALDPFPSILSEMIVVAAVCADYSTRVVALPLVPPHPEETEGAWGAQTLSINGIFSHQEIPKGVAITFTCEEDVEDASQWDLLVATHSAEASGKLLIYRIPIIEGSAGANKVYTLSEDGIQPIQRSYMPAPAENIVFNPSPYPSKRHSTLLASFSSGCVKVYSCLSARSSRSTRTGSSAPKSNAEAVEPEGKWLISLYTGFEQPGSGPVRRKAVIHAEWVLGGRAVMVLMADGEWGVWDLEGAGPGSVKGPLHRQSSVQGITGGSLTAFSVTGRILGSPSASGKPSSDGRSTSSTEQRPRFAPMTPSTKRIREDGLLKGSSMVAPSRSLTGQISVHQTNTTRDSLPEEAILFRHGDQSAIVPSLLSLWRNATKAMGTFDSSNRCRVSAIPDVQLMGEKLKGICHLPVAQSKARKAPGQKTFDILITAEHWVMILAPRLAEPETTARTLSPRLSEQPTAETDQLMLRRGELDVDGMDRLLSGMAGGARSLRIASPTKKARIFA</sequence>
<dbReference type="RefSeq" id="XP_022577897.1">
    <property type="nucleotide sequence ID" value="XM_022727763.1"/>
</dbReference>
<feature type="region of interest" description="Disordered" evidence="1">
    <location>
        <begin position="63"/>
        <end position="82"/>
    </location>
</feature>
<reference evidence="3" key="1">
    <citation type="journal article" date="2017" name="Genome Biol.">
        <title>Comparative genomics reveals high biological diversity and specific adaptations in the industrially and medically important fungal genus Aspergillus.</title>
        <authorList>
            <person name="de Vries R.P."/>
            <person name="Riley R."/>
            <person name="Wiebenga A."/>
            <person name="Aguilar-Osorio G."/>
            <person name="Amillis S."/>
            <person name="Uchima C.A."/>
            <person name="Anderluh G."/>
            <person name="Asadollahi M."/>
            <person name="Askin M."/>
            <person name="Barry K."/>
            <person name="Battaglia E."/>
            <person name="Bayram O."/>
            <person name="Benocci T."/>
            <person name="Braus-Stromeyer S.A."/>
            <person name="Caldana C."/>
            <person name="Canovas D."/>
            <person name="Cerqueira G.C."/>
            <person name="Chen F."/>
            <person name="Chen W."/>
            <person name="Choi C."/>
            <person name="Clum A."/>
            <person name="Dos Santos R.A."/>
            <person name="Damasio A.R."/>
            <person name="Diallinas G."/>
            <person name="Emri T."/>
            <person name="Fekete E."/>
            <person name="Flipphi M."/>
            <person name="Freyberg S."/>
            <person name="Gallo A."/>
            <person name="Gournas C."/>
            <person name="Habgood R."/>
            <person name="Hainaut M."/>
            <person name="Harispe M.L."/>
            <person name="Henrissat B."/>
            <person name="Hilden K.S."/>
            <person name="Hope R."/>
            <person name="Hossain A."/>
            <person name="Karabika E."/>
            <person name="Karaffa L."/>
            <person name="Karanyi Z."/>
            <person name="Krasevec N."/>
            <person name="Kuo A."/>
            <person name="Kusch H."/>
            <person name="LaButti K."/>
            <person name="Lagendijk E.L."/>
            <person name="Lapidus A."/>
            <person name="Levasseur A."/>
            <person name="Lindquist E."/>
            <person name="Lipzen A."/>
            <person name="Logrieco A.F."/>
            <person name="MacCabe A."/>
            <person name="Maekelae M.R."/>
            <person name="Malavazi I."/>
            <person name="Melin P."/>
            <person name="Meyer V."/>
            <person name="Mielnichuk N."/>
            <person name="Miskei M."/>
            <person name="Molnar A.P."/>
            <person name="Mule G."/>
            <person name="Ngan C.Y."/>
            <person name="Orejas M."/>
            <person name="Orosz E."/>
            <person name="Ouedraogo J.P."/>
            <person name="Overkamp K.M."/>
            <person name="Park H.-S."/>
            <person name="Perrone G."/>
            <person name="Piumi F."/>
            <person name="Punt P.J."/>
            <person name="Ram A.F."/>
            <person name="Ramon A."/>
            <person name="Rauscher S."/>
            <person name="Record E."/>
            <person name="Riano-Pachon D.M."/>
            <person name="Robert V."/>
            <person name="Roehrig J."/>
            <person name="Ruller R."/>
            <person name="Salamov A."/>
            <person name="Salih N.S."/>
            <person name="Samson R.A."/>
            <person name="Sandor E."/>
            <person name="Sanguinetti M."/>
            <person name="Schuetze T."/>
            <person name="Sepcic K."/>
            <person name="Shelest E."/>
            <person name="Sherlock G."/>
            <person name="Sophianopoulou V."/>
            <person name="Squina F.M."/>
            <person name="Sun H."/>
            <person name="Susca A."/>
            <person name="Todd R.B."/>
            <person name="Tsang A."/>
            <person name="Unkles S.E."/>
            <person name="van de Wiele N."/>
            <person name="van Rossen-Uffink D."/>
            <person name="Oliveira J.V."/>
            <person name="Vesth T.C."/>
            <person name="Visser J."/>
            <person name="Yu J.-H."/>
            <person name="Zhou M."/>
            <person name="Andersen M.R."/>
            <person name="Archer D.B."/>
            <person name="Baker S.E."/>
            <person name="Benoit I."/>
            <person name="Brakhage A.A."/>
            <person name="Braus G.H."/>
            <person name="Fischer R."/>
            <person name="Frisvad J.C."/>
            <person name="Goldman G.H."/>
            <person name="Houbraken J."/>
            <person name="Oakley B."/>
            <person name="Pocsi I."/>
            <person name="Scazzocchio C."/>
            <person name="Seiboth B."/>
            <person name="vanKuyk P.A."/>
            <person name="Wortman J."/>
            <person name="Dyer P.S."/>
            <person name="Grigoriev I.V."/>
        </authorList>
    </citation>
    <scope>NUCLEOTIDE SEQUENCE [LARGE SCALE GENOMIC DNA]</scope>
    <source>
        <strain evidence="3">CBS 506.65</strain>
    </source>
</reference>
<dbReference type="EMBL" id="KV878352">
    <property type="protein sequence ID" value="OJJ43387.1"/>
    <property type="molecule type" value="Genomic_DNA"/>
</dbReference>
<dbReference type="VEuPathDB" id="FungiDB:ASPZODRAFT_2114649"/>